<keyword evidence="4" id="KW-1003">Cell membrane</keyword>
<keyword evidence="9" id="KW-0966">Cell projection</keyword>
<comment type="subcellular location">
    <subcellularLocation>
        <location evidence="1">Cell membrane</location>
        <topology evidence="1">Peripheral membrane protein</topology>
        <orientation evidence="1">Cytoplasmic side</orientation>
    </subcellularLocation>
</comment>
<accession>A0A7T6AQP4</accession>
<dbReference type="PRINTS" id="PR00956">
    <property type="entry name" value="FLGMOTORFLIN"/>
</dbReference>
<dbReference type="RefSeq" id="WP_199261759.1">
    <property type="nucleotide sequence ID" value="NZ_CP054140.1"/>
</dbReference>
<dbReference type="KEGG" id="dog:HP555_09155"/>
<evidence type="ECO:0000256" key="2">
    <source>
        <dbReference type="ARBA" id="ARBA00009226"/>
    </source>
</evidence>
<keyword evidence="10" id="KW-1185">Reference proteome</keyword>
<reference evidence="9 10" key="1">
    <citation type="submission" date="2020-05" db="EMBL/GenBank/DDBJ databases">
        <title>Complete genome of Desulfobulbus oligotrophicus.</title>
        <authorList>
            <person name="Podar M."/>
        </authorList>
    </citation>
    <scope>NUCLEOTIDE SEQUENCE [LARGE SCALE GENOMIC DNA]</scope>
    <source>
        <strain evidence="9 10">Prop6</strain>
    </source>
</reference>
<organism evidence="9 10">
    <name type="scientific">Desulfobulbus oligotrophicus</name>
    <dbReference type="NCBI Taxonomy" id="1909699"/>
    <lineage>
        <taxon>Bacteria</taxon>
        <taxon>Pseudomonadati</taxon>
        <taxon>Thermodesulfobacteriota</taxon>
        <taxon>Desulfobulbia</taxon>
        <taxon>Desulfobulbales</taxon>
        <taxon>Desulfobulbaceae</taxon>
        <taxon>Desulfobulbus</taxon>
    </lineage>
</organism>
<evidence type="ECO:0000256" key="5">
    <source>
        <dbReference type="ARBA" id="ARBA00022500"/>
    </source>
</evidence>
<dbReference type="GO" id="GO:0006935">
    <property type="term" value="P:chemotaxis"/>
    <property type="evidence" value="ECO:0007669"/>
    <property type="project" value="UniProtKB-KW"/>
</dbReference>
<evidence type="ECO:0000313" key="9">
    <source>
        <dbReference type="EMBL" id="QQG66023.1"/>
    </source>
</evidence>
<dbReference type="InterPro" id="IPR051469">
    <property type="entry name" value="FliN/MopA/SpaO"/>
</dbReference>
<evidence type="ECO:0000256" key="6">
    <source>
        <dbReference type="ARBA" id="ARBA00022779"/>
    </source>
</evidence>
<evidence type="ECO:0000259" key="8">
    <source>
        <dbReference type="Pfam" id="PF01052"/>
    </source>
</evidence>
<evidence type="ECO:0000313" key="10">
    <source>
        <dbReference type="Proteomes" id="UP000596092"/>
    </source>
</evidence>
<dbReference type="InterPro" id="IPR001172">
    <property type="entry name" value="FliN_T3SS_HrcQb"/>
</dbReference>
<sequence>MEAPDTMEAQHFNTLNPEETAELLKENHLKTPEHQEFSRLSRELEFLYDVPLQVSVEVGRVRILLRDLLQMGEGYVVELDKLAGEPLDLYVNARLIARGEAVKVGDKFGIKLTEVVSQSDRIKNLG</sequence>
<dbReference type="SUPFAM" id="SSF101801">
    <property type="entry name" value="Surface presentation of antigens (SPOA)"/>
    <property type="match status" value="1"/>
</dbReference>
<dbReference type="InterPro" id="IPR012826">
    <property type="entry name" value="FliN"/>
</dbReference>
<evidence type="ECO:0000256" key="3">
    <source>
        <dbReference type="ARBA" id="ARBA00021897"/>
    </source>
</evidence>
<keyword evidence="9" id="KW-0282">Flagellum</keyword>
<dbReference type="AlphaFoldDB" id="A0A7T6AQP4"/>
<keyword evidence="9" id="KW-0969">Cilium</keyword>
<comment type="similarity">
    <text evidence="2">Belongs to the FliN/MopA/SpaO family.</text>
</comment>
<keyword evidence="5" id="KW-0145">Chemotaxis</keyword>
<protein>
    <recommendedName>
        <fullName evidence="3">Flagellar motor switch protein FliN</fullName>
    </recommendedName>
</protein>
<dbReference type="EMBL" id="CP054140">
    <property type="protein sequence ID" value="QQG66023.1"/>
    <property type="molecule type" value="Genomic_DNA"/>
</dbReference>
<gene>
    <name evidence="9" type="primary">fliN</name>
    <name evidence="9" type="ORF">HP555_09155</name>
</gene>
<keyword evidence="7" id="KW-0472">Membrane</keyword>
<dbReference type="Proteomes" id="UP000596092">
    <property type="component" value="Chromosome"/>
</dbReference>
<evidence type="ECO:0000256" key="4">
    <source>
        <dbReference type="ARBA" id="ARBA00022475"/>
    </source>
</evidence>
<dbReference type="InterPro" id="IPR001543">
    <property type="entry name" value="FliN-like_C"/>
</dbReference>
<name>A0A7T6AQP4_9BACT</name>
<dbReference type="InterPro" id="IPR036429">
    <property type="entry name" value="SpoA-like_sf"/>
</dbReference>
<dbReference type="NCBIfam" id="TIGR02480">
    <property type="entry name" value="fliN"/>
    <property type="match status" value="1"/>
</dbReference>
<feature type="domain" description="Flagellar motor switch protein FliN-like C-terminal" evidence="8">
    <location>
        <begin position="47"/>
        <end position="116"/>
    </location>
</feature>
<evidence type="ECO:0000256" key="1">
    <source>
        <dbReference type="ARBA" id="ARBA00004413"/>
    </source>
</evidence>
<dbReference type="GO" id="GO:0003774">
    <property type="term" value="F:cytoskeletal motor activity"/>
    <property type="evidence" value="ECO:0007669"/>
    <property type="project" value="InterPro"/>
</dbReference>
<dbReference type="GO" id="GO:0009425">
    <property type="term" value="C:bacterial-type flagellum basal body"/>
    <property type="evidence" value="ECO:0007669"/>
    <property type="project" value="InterPro"/>
</dbReference>
<proteinExistence type="inferred from homology"/>
<dbReference type="GO" id="GO:0005886">
    <property type="term" value="C:plasma membrane"/>
    <property type="evidence" value="ECO:0007669"/>
    <property type="project" value="UniProtKB-SubCell"/>
</dbReference>
<dbReference type="PANTHER" id="PTHR43484:SF1">
    <property type="entry name" value="FLAGELLAR MOTOR SWITCH PROTEIN FLIN"/>
    <property type="match status" value="1"/>
</dbReference>
<keyword evidence="6" id="KW-0283">Flagellar rotation</keyword>
<dbReference type="Pfam" id="PF01052">
    <property type="entry name" value="FliMN_C"/>
    <property type="match status" value="1"/>
</dbReference>
<evidence type="ECO:0000256" key="7">
    <source>
        <dbReference type="ARBA" id="ARBA00023136"/>
    </source>
</evidence>
<dbReference type="PANTHER" id="PTHR43484">
    <property type="match status" value="1"/>
</dbReference>
<dbReference type="GO" id="GO:0071973">
    <property type="term" value="P:bacterial-type flagellum-dependent cell motility"/>
    <property type="evidence" value="ECO:0007669"/>
    <property type="project" value="InterPro"/>
</dbReference>
<dbReference type="Gene3D" id="2.30.330.10">
    <property type="entry name" value="SpoA-like"/>
    <property type="match status" value="1"/>
</dbReference>